<dbReference type="GO" id="GO:0016491">
    <property type="term" value="F:oxidoreductase activity"/>
    <property type="evidence" value="ECO:0007669"/>
    <property type="project" value="UniProtKB-KW"/>
</dbReference>
<dbReference type="PANTHER" id="PTHR43578">
    <property type="entry name" value="NADH-QUINONE OXIDOREDUCTASE SUBUNIT F"/>
    <property type="match status" value="1"/>
</dbReference>
<evidence type="ECO:0000256" key="2">
    <source>
        <dbReference type="ARBA" id="ARBA00023004"/>
    </source>
</evidence>
<keyword evidence="2" id="KW-0408">Iron</keyword>
<evidence type="ECO:0000313" key="5">
    <source>
        <dbReference type="Proteomes" id="UP000250245"/>
    </source>
</evidence>
<dbReference type="SUPFAM" id="SSF142019">
    <property type="entry name" value="Nqo1 FMN-binding domain-like"/>
    <property type="match status" value="1"/>
</dbReference>
<accession>A0A2X3BP37</accession>
<keyword evidence="1" id="KW-0479">Metal-binding</keyword>
<dbReference type="EC" id="1.6.5.11" evidence="4"/>
<dbReference type="EMBL" id="UASJ01000005">
    <property type="protein sequence ID" value="SQC01574.1"/>
    <property type="molecule type" value="Genomic_DNA"/>
</dbReference>
<reference evidence="4 5" key="1">
    <citation type="submission" date="2018-06" db="EMBL/GenBank/DDBJ databases">
        <authorList>
            <consortium name="Pathogen Informatics"/>
            <person name="Doyle S."/>
        </authorList>
    </citation>
    <scope>NUCLEOTIDE SEQUENCE [LARGE SCALE GENOMIC DNA]</scope>
    <source>
        <strain evidence="4 5">NCTC11820</strain>
    </source>
</reference>
<dbReference type="Proteomes" id="UP000250245">
    <property type="component" value="Unassembled WGS sequence"/>
</dbReference>
<gene>
    <name evidence="4" type="primary">nqo1_3</name>
    <name evidence="4" type="ORF">NCTC11820_01966</name>
</gene>
<dbReference type="Gene3D" id="6.10.250.1450">
    <property type="match status" value="1"/>
</dbReference>
<proteinExistence type="predicted"/>
<dbReference type="InterPro" id="IPR037225">
    <property type="entry name" value="Nuo51_FMN-bd_sf"/>
</dbReference>
<dbReference type="GO" id="GO:0051536">
    <property type="term" value="F:iron-sulfur cluster binding"/>
    <property type="evidence" value="ECO:0007669"/>
    <property type="project" value="UniProtKB-KW"/>
</dbReference>
<dbReference type="PANTHER" id="PTHR43578:SF3">
    <property type="entry name" value="NADH-QUINONE OXIDOREDUCTASE SUBUNIT F"/>
    <property type="match status" value="1"/>
</dbReference>
<protein>
    <submittedName>
        <fullName evidence="4">NADH-quinone oxidoreductase subunit 1</fullName>
        <ecNumber evidence="4">1.6.5.11</ecNumber>
    </submittedName>
</protein>
<dbReference type="AlphaFoldDB" id="A0A2X3BP37"/>
<dbReference type="GO" id="GO:0046872">
    <property type="term" value="F:metal ion binding"/>
    <property type="evidence" value="ECO:0007669"/>
    <property type="project" value="UniProtKB-KW"/>
</dbReference>
<keyword evidence="4" id="KW-0560">Oxidoreductase</keyword>
<evidence type="ECO:0000256" key="1">
    <source>
        <dbReference type="ARBA" id="ARBA00022723"/>
    </source>
</evidence>
<keyword evidence="3" id="KW-0411">Iron-sulfur</keyword>
<name>A0A2X3BP37_9ACTO</name>
<organism evidence="4 5">
    <name type="scientific">Mobiluncus curtisii</name>
    <dbReference type="NCBI Taxonomy" id="2051"/>
    <lineage>
        <taxon>Bacteria</taxon>
        <taxon>Bacillati</taxon>
        <taxon>Actinomycetota</taxon>
        <taxon>Actinomycetes</taxon>
        <taxon>Actinomycetales</taxon>
        <taxon>Actinomycetaceae</taxon>
        <taxon>Mobiluncus</taxon>
    </lineage>
</organism>
<evidence type="ECO:0000313" key="4">
    <source>
        <dbReference type="EMBL" id="SQC01574.1"/>
    </source>
</evidence>
<evidence type="ECO:0000256" key="3">
    <source>
        <dbReference type="ARBA" id="ARBA00023014"/>
    </source>
</evidence>
<sequence length="84" mass="8940">MSELNLTDIPGGEVPLTPILSDMWGVDRSWTLEAYRARGGYQGLAKANSMDPAEVLAAVKNSGLRGRGGARFPRGVEVVVPASR</sequence>